<sequence length="198" mass="22418">MARSSRASISGEGGQVLWLCLSFQVLVVSQRSLMRLYRDCRLHVTKLTPLDLEEIFNEVRLSHAMNFGQEDASALSLVEQGLSLEMYVEVLLTVACRAKLELFQPTAYQDKLEFIIEHHLPMAGTPRDEMVYALIVDDSLDEVLNEFAGRLRSIFTAYAGSARNVERDRRRHRGAMVEVTAVKSQKQAGLWLRGYLGL</sequence>
<dbReference type="AlphaFoldDB" id="A0A812L1X5"/>
<protein>
    <submittedName>
        <fullName evidence="1">Uncharacterized protein</fullName>
    </submittedName>
</protein>
<accession>A0A812L1X5</accession>
<dbReference type="EMBL" id="CAJNDS010000791">
    <property type="protein sequence ID" value="CAE7234393.1"/>
    <property type="molecule type" value="Genomic_DNA"/>
</dbReference>
<keyword evidence="2" id="KW-1185">Reference proteome</keyword>
<evidence type="ECO:0000313" key="1">
    <source>
        <dbReference type="EMBL" id="CAE7234393.1"/>
    </source>
</evidence>
<proteinExistence type="predicted"/>
<name>A0A812L1X5_9DINO</name>
<evidence type="ECO:0000313" key="2">
    <source>
        <dbReference type="Proteomes" id="UP000604046"/>
    </source>
</evidence>
<comment type="caution">
    <text evidence="1">The sequence shown here is derived from an EMBL/GenBank/DDBJ whole genome shotgun (WGS) entry which is preliminary data.</text>
</comment>
<dbReference type="OrthoDB" id="10452932at2759"/>
<gene>
    <name evidence="1" type="ORF">SNAT2548_LOCUS9893</name>
</gene>
<dbReference type="Proteomes" id="UP000604046">
    <property type="component" value="Unassembled WGS sequence"/>
</dbReference>
<reference evidence="1" key="1">
    <citation type="submission" date="2021-02" db="EMBL/GenBank/DDBJ databases">
        <authorList>
            <person name="Dougan E. K."/>
            <person name="Rhodes N."/>
            <person name="Thang M."/>
            <person name="Chan C."/>
        </authorList>
    </citation>
    <scope>NUCLEOTIDE SEQUENCE</scope>
</reference>
<organism evidence="1 2">
    <name type="scientific">Symbiodinium natans</name>
    <dbReference type="NCBI Taxonomy" id="878477"/>
    <lineage>
        <taxon>Eukaryota</taxon>
        <taxon>Sar</taxon>
        <taxon>Alveolata</taxon>
        <taxon>Dinophyceae</taxon>
        <taxon>Suessiales</taxon>
        <taxon>Symbiodiniaceae</taxon>
        <taxon>Symbiodinium</taxon>
    </lineage>
</organism>